<dbReference type="RefSeq" id="WP_173032625.1">
    <property type="nucleotide sequence ID" value="NZ_AP022870.1"/>
</dbReference>
<evidence type="ECO:0000313" key="1">
    <source>
        <dbReference type="EMBL" id="BCB76023.1"/>
    </source>
</evidence>
<reference evidence="1 2" key="2">
    <citation type="submission" date="2020-03" db="EMBL/GenBank/DDBJ databases">
        <authorList>
            <person name="Ichikawa N."/>
            <person name="Kimura A."/>
            <person name="Kitahashi Y."/>
            <person name="Uohara A."/>
        </authorList>
    </citation>
    <scope>NUCLEOTIDE SEQUENCE [LARGE SCALE GENOMIC DNA]</scope>
    <source>
        <strain evidence="1 2">NBRC 107702</strain>
    </source>
</reference>
<protein>
    <submittedName>
        <fullName evidence="1">Uncharacterized protein</fullName>
    </submittedName>
</protein>
<dbReference type="KEGG" id="pfla:Pflav_024330"/>
<name>A0A6F8XQC4_9ACTN</name>
<sequence>MTQQPGPDVREDIAAMLAAAGITVTEEGKARARAKLAAADAKRTPERLAALRERLGLPPAA</sequence>
<evidence type="ECO:0000313" key="2">
    <source>
        <dbReference type="Proteomes" id="UP000502508"/>
    </source>
</evidence>
<proteinExistence type="predicted"/>
<dbReference type="Proteomes" id="UP000502508">
    <property type="component" value="Chromosome"/>
</dbReference>
<keyword evidence="2" id="KW-1185">Reference proteome</keyword>
<organism evidence="1 2">
    <name type="scientific">Phytohabitans flavus</name>
    <dbReference type="NCBI Taxonomy" id="1076124"/>
    <lineage>
        <taxon>Bacteria</taxon>
        <taxon>Bacillati</taxon>
        <taxon>Actinomycetota</taxon>
        <taxon>Actinomycetes</taxon>
        <taxon>Micromonosporales</taxon>
        <taxon>Micromonosporaceae</taxon>
    </lineage>
</organism>
<dbReference type="EMBL" id="AP022870">
    <property type="protein sequence ID" value="BCB76023.1"/>
    <property type="molecule type" value="Genomic_DNA"/>
</dbReference>
<accession>A0A6F8XQC4</accession>
<gene>
    <name evidence="1" type="ORF">Pflav_024330</name>
</gene>
<dbReference type="AlphaFoldDB" id="A0A6F8XQC4"/>
<reference evidence="1 2" key="1">
    <citation type="submission" date="2020-03" db="EMBL/GenBank/DDBJ databases">
        <title>Whole genome shotgun sequence of Phytohabitans flavus NBRC 107702.</title>
        <authorList>
            <person name="Komaki H."/>
            <person name="Tamura T."/>
        </authorList>
    </citation>
    <scope>NUCLEOTIDE SEQUENCE [LARGE SCALE GENOMIC DNA]</scope>
    <source>
        <strain evidence="1 2">NBRC 107702</strain>
    </source>
</reference>